<proteinExistence type="inferred from homology"/>
<dbReference type="EMBL" id="CP025704">
    <property type="protein sequence ID" value="AUN99925.1"/>
    <property type="molecule type" value="Genomic_DNA"/>
</dbReference>
<dbReference type="SUPFAM" id="SSF53383">
    <property type="entry name" value="PLP-dependent transferases"/>
    <property type="match status" value="1"/>
</dbReference>
<evidence type="ECO:0000313" key="3">
    <source>
        <dbReference type="EMBL" id="AUN99925.1"/>
    </source>
</evidence>
<organism evidence="3 4">
    <name type="scientific">Bacteriovorax stolpii</name>
    <name type="common">Bdellovibrio stolpii</name>
    <dbReference type="NCBI Taxonomy" id="960"/>
    <lineage>
        <taxon>Bacteria</taxon>
        <taxon>Pseudomonadati</taxon>
        <taxon>Bdellovibrionota</taxon>
        <taxon>Bacteriovoracia</taxon>
        <taxon>Bacteriovoracales</taxon>
        <taxon>Bacteriovoracaceae</taxon>
        <taxon>Bacteriovorax</taxon>
    </lineage>
</organism>
<dbReference type="InterPro" id="IPR015421">
    <property type="entry name" value="PyrdxlP-dep_Trfase_major"/>
</dbReference>
<reference evidence="3 4" key="1">
    <citation type="submission" date="2018-01" db="EMBL/GenBank/DDBJ databases">
        <title>Complete genome sequence of Bacteriovorax stolpii DSM12778.</title>
        <authorList>
            <person name="Tang B."/>
            <person name="Chang J."/>
        </authorList>
    </citation>
    <scope>NUCLEOTIDE SEQUENCE [LARGE SCALE GENOMIC DNA]</scope>
    <source>
        <strain evidence="3 4">DSM 12778</strain>
    </source>
</reference>
<keyword evidence="4" id="KW-1185">Reference proteome</keyword>
<sequence length="391" mass="44480">MIPRFRPNLGWGEFKKIFSLTPKSEVQDFEEEFSAFMGQKYARSFSYGRMALYAFLKAHQIEKKEIILPAYTCIVMAHAIEESGNHSVFVDVRKEDLSMDFELLKKAISKETAAIVFTSLYGAPVNLGEVQFIKEHYPHIKIIQDCTHLLNGKSQGKTIAHFGDMALFGLGLSKPVTSVFGGMLTTNDAELIKQIDSVKTHLFSDSVGRGLFKRVYLFLAFVAFWKPFYSVTNFLERYGFIDYFVKLFDVNKIEIPKDSFQNLSSFEASIGRLQLEKFAETAESIQAVTGIYQQGLKVPKIDVTEGIVVSHYNILIKNRESYMESMLSHGIQVGDMYNYSLPELKPYQGHKYLSGHNYSQNVAREIVNLPLCVSESEARRIVELTNKLLQS</sequence>
<dbReference type="Gene3D" id="3.40.640.10">
    <property type="entry name" value="Type I PLP-dependent aspartate aminotransferase-like (Major domain)"/>
    <property type="match status" value="1"/>
</dbReference>
<comment type="similarity">
    <text evidence="1 2">Belongs to the DegT/DnrJ/EryC1 family.</text>
</comment>
<dbReference type="Pfam" id="PF01041">
    <property type="entry name" value="DegT_DnrJ_EryC1"/>
    <property type="match status" value="2"/>
</dbReference>
<dbReference type="PANTHER" id="PTHR30244:SF34">
    <property type="entry name" value="DTDP-4-AMINO-4,6-DIDEOXYGALACTOSE TRANSAMINASE"/>
    <property type="match status" value="1"/>
</dbReference>
<accession>A0A2K9NY11</accession>
<dbReference type="InterPro" id="IPR015424">
    <property type="entry name" value="PyrdxlP-dep_Trfase"/>
</dbReference>
<dbReference type="AlphaFoldDB" id="A0A2K9NY11"/>
<dbReference type="GO" id="GO:0008483">
    <property type="term" value="F:transaminase activity"/>
    <property type="evidence" value="ECO:0007669"/>
    <property type="project" value="TreeGrafter"/>
</dbReference>
<evidence type="ECO:0000256" key="2">
    <source>
        <dbReference type="RuleBase" id="RU004508"/>
    </source>
</evidence>
<name>A0A2K9NY11_BACTC</name>
<keyword evidence="2" id="KW-0663">Pyridoxal phosphate</keyword>
<dbReference type="RefSeq" id="WP_102245214.1">
    <property type="nucleotide sequence ID" value="NZ_CP025704.1"/>
</dbReference>
<evidence type="ECO:0000256" key="1">
    <source>
        <dbReference type="ARBA" id="ARBA00037999"/>
    </source>
</evidence>
<dbReference type="KEGG" id="bsto:C0V70_17800"/>
<dbReference type="Gene3D" id="3.90.1150.10">
    <property type="entry name" value="Aspartate Aminotransferase, domain 1"/>
    <property type="match status" value="1"/>
</dbReference>
<dbReference type="PIRSF" id="PIRSF000390">
    <property type="entry name" value="PLP_StrS"/>
    <property type="match status" value="1"/>
</dbReference>
<dbReference type="GO" id="GO:0030170">
    <property type="term" value="F:pyridoxal phosphate binding"/>
    <property type="evidence" value="ECO:0007669"/>
    <property type="project" value="TreeGrafter"/>
</dbReference>
<protein>
    <submittedName>
        <fullName evidence="3">Uncharacterized protein</fullName>
    </submittedName>
</protein>
<gene>
    <name evidence="3" type="ORF">C0V70_17800</name>
</gene>
<dbReference type="PANTHER" id="PTHR30244">
    <property type="entry name" value="TRANSAMINASE"/>
    <property type="match status" value="1"/>
</dbReference>
<dbReference type="Proteomes" id="UP000235584">
    <property type="component" value="Chromosome"/>
</dbReference>
<evidence type="ECO:0000313" key="4">
    <source>
        <dbReference type="Proteomes" id="UP000235584"/>
    </source>
</evidence>
<dbReference type="GO" id="GO:0000271">
    <property type="term" value="P:polysaccharide biosynthetic process"/>
    <property type="evidence" value="ECO:0007669"/>
    <property type="project" value="TreeGrafter"/>
</dbReference>
<dbReference type="InterPro" id="IPR015422">
    <property type="entry name" value="PyrdxlP-dep_Trfase_small"/>
</dbReference>
<dbReference type="InterPro" id="IPR000653">
    <property type="entry name" value="DegT/StrS_aminotransferase"/>
</dbReference>